<feature type="domain" description="Metallo-beta-lactamase" evidence="1">
    <location>
        <begin position="33"/>
        <end position="248"/>
    </location>
</feature>
<dbReference type="InterPro" id="IPR029228">
    <property type="entry name" value="Alkyl_sulf_dimr"/>
</dbReference>
<accession>A0ABU8QIB7</accession>
<dbReference type="SUPFAM" id="SSF56281">
    <property type="entry name" value="Metallo-hydrolase/oxidoreductase"/>
    <property type="match status" value="1"/>
</dbReference>
<dbReference type="InterPro" id="IPR044097">
    <property type="entry name" value="Bds1/SdsA1_MBL-fold"/>
</dbReference>
<dbReference type="Proteomes" id="UP001368270">
    <property type="component" value="Unassembled WGS sequence"/>
</dbReference>
<organism evidence="2 3">
    <name type="scientific">Cognatishimia coralii</name>
    <dbReference type="NCBI Taxonomy" id="3083254"/>
    <lineage>
        <taxon>Bacteria</taxon>
        <taxon>Pseudomonadati</taxon>
        <taxon>Pseudomonadota</taxon>
        <taxon>Alphaproteobacteria</taxon>
        <taxon>Rhodobacterales</taxon>
        <taxon>Paracoccaceae</taxon>
        <taxon>Cognatishimia</taxon>
    </lineage>
</organism>
<dbReference type="InterPro" id="IPR038536">
    <property type="entry name" value="Alkyl/aryl-sulf_dimr_sf"/>
</dbReference>
<evidence type="ECO:0000313" key="3">
    <source>
        <dbReference type="Proteomes" id="UP001368270"/>
    </source>
</evidence>
<dbReference type="Gene3D" id="1.25.40.880">
    <property type="entry name" value="Alkyl sulfatase, dimerisation domain"/>
    <property type="match status" value="1"/>
</dbReference>
<protein>
    <submittedName>
        <fullName evidence="2">Alkyl/aryl-sulfatase</fullName>
    </submittedName>
</protein>
<dbReference type="InterPro" id="IPR036866">
    <property type="entry name" value="RibonucZ/Hydroxyglut_hydro"/>
</dbReference>
<evidence type="ECO:0000259" key="1">
    <source>
        <dbReference type="SMART" id="SM00849"/>
    </source>
</evidence>
<dbReference type="EMBL" id="JBBGAZ010000007">
    <property type="protein sequence ID" value="MEJ5219162.1"/>
    <property type="molecule type" value="Genomic_DNA"/>
</dbReference>
<sequence length="420" mass="45378">MPNNRLIDHNETQFKKHVVTLAPGVWTAVGFAASTQHMIEGETSVTIIDTSESTGAATNVLAAFRELTDKPIEQIIYTHSHRDHISGATVFSEGRDVPILASAGFSSDLVGQDETRIAPNKALGRRTMAQFGIGLSPSERISLGCGPGDRPMEGMGAGHIPPNQLISNDQEIDLDGVTARLIHAPGETADHMAVWLPDAKILFPGDNWYHAFPNLYAIRGTPYRDFAKWAETLGNLADLGAEVLAPGHTQPVFGAEKVREVLMTTRAAILHVMQHTADGMDAGHSMDDIAASLTLPDDLADKPWLGEFYGKASWSARAFATGTLGWYDGNPTHLGTLSSAKRAQHMADLAGGVEALFEQAKQAEDLQWRLELCDHLIALGAPAQGLKADTMVTLAETEINATARNTYLWEAKKLREGETS</sequence>
<dbReference type="InterPro" id="IPR052195">
    <property type="entry name" value="Bact_Alkyl/Aryl-Sulfatase"/>
</dbReference>
<keyword evidence="3" id="KW-1185">Reference proteome</keyword>
<reference evidence="2 3" key="1">
    <citation type="submission" date="2024-03" db="EMBL/GenBank/DDBJ databases">
        <title>Cognatishimia coralii sp. nov., a marine bacterium isolated from coral surrounding seawater.</title>
        <authorList>
            <person name="Liu X."/>
            <person name="Liu S."/>
            <person name="Sun H."/>
            <person name="Zhang Y."/>
        </authorList>
    </citation>
    <scope>NUCLEOTIDE SEQUENCE [LARGE SCALE GENOMIC DNA]</scope>
    <source>
        <strain evidence="2 3">D5M38</strain>
    </source>
</reference>
<evidence type="ECO:0000313" key="2">
    <source>
        <dbReference type="EMBL" id="MEJ5219162.1"/>
    </source>
</evidence>
<dbReference type="RefSeq" id="WP_339403991.1">
    <property type="nucleotide sequence ID" value="NZ_JBBGAZ010000007.1"/>
</dbReference>
<dbReference type="SMART" id="SM00849">
    <property type="entry name" value="Lactamase_B"/>
    <property type="match status" value="1"/>
</dbReference>
<dbReference type="Pfam" id="PF14863">
    <property type="entry name" value="Alkyl_sulf_dimr"/>
    <property type="match status" value="1"/>
</dbReference>
<dbReference type="PANTHER" id="PTHR43223:SF1">
    <property type="entry name" value="ALKYL_ARYL-SULFATASE BDS1"/>
    <property type="match status" value="1"/>
</dbReference>
<dbReference type="PANTHER" id="PTHR43223">
    <property type="entry name" value="ALKYL/ARYL-SULFATASE"/>
    <property type="match status" value="1"/>
</dbReference>
<comment type="caution">
    <text evidence="2">The sequence shown here is derived from an EMBL/GenBank/DDBJ whole genome shotgun (WGS) entry which is preliminary data.</text>
</comment>
<dbReference type="Gene3D" id="3.60.15.30">
    <property type="entry name" value="Metallo-beta-lactamase domain"/>
    <property type="match status" value="1"/>
</dbReference>
<gene>
    <name evidence="2" type="ORF">WG622_12975</name>
</gene>
<dbReference type="InterPro" id="IPR001279">
    <property type="entry name" value="Metallo-B-lactamas"/>
</dbReference>
<dbReference type="Pfam" id="PF00753">
    <property type="entry name" value="Lactamase_B"/>
    <property type="match status" value="1"/>
</dbReference>
<name>A0ABU8QIB7_9RHOB</name>
<proteinExistence type="predicted"/>
<dbReference type="CDD" id="cd07710">
    <property type="entry name" value="arylsulfatase_Sdsa1-like_MBL-fold"/>
    <property type="match status" value="1"/>
</dbReference>